<gene>
    <name evidence="1" type="ORF">SMRZ_LOCUS13598</name>
</gene>
<proteinExistence type="predicted"/>
<keyword evidence="2" id="KW-1185">Reference proteome</keyword>
<reference evidence="1 2" key="1">
    <citation type="submission" date="2018-11" db="EMBL/GenBank/DDBJ databases">
        <authorList>
            <consortium name="Pathogen Informatics"/>
        </authorList>
    </citation>
    <scope>NUCLEOTIDE SEQUENCE [LARGE SCALE GENOMIC DNA]</scope>
    <source>
        <strain evidence="1 2">Zambia</strain>
    </source>
</reference>
<organism evidence="1 2">
    <name type="scientific">Schistosoma margrebowiei</name>
    <dbReference type="NCBI Taxonomy" id="48269"/>
    <lineage>
        <taxon>Eukaryota</taxon>
        <taxon>Metazoa</taxon>
        <taxon>Spiralia</taxon>
        <taxon>Lophotrochozoa</taxon>
        <taxon>Platyhelminthes</taxon>
        <taxon>Trematoda</taxon>
        <taxon>Digenea</taxon>
        <taxon>Strigeidida</taxon>
        <taxon>Schistosomatoidea</taxon>
        <taxon>Schistosomatidae</taxon>
        <taxon>Schistosoma</taxon>
    </lineage>
</organism>
<protein>
    <submittedName>
        <fullName evidence="1">Uncharacterized protein</fullName>
    </submittedName>
</protein>
<accession>A0A183MC23</accession>
<name>A0A183MC23_9TREM</name>
<dbReference type="EMBL" id="UZAI01010522">
    <property type="protein sequence ID" value="VDP07244.1"/>
    <property type="molecule type" value="Genomic_DNA"/>
</dbReference>
<evidence type="ECO:0000313" key="2">
    <source>
        <dbReference type="Proteomes" id="UP000277204"/>
    </source>
</evidence>
<evidence type="ECO:0000313" key="1">
    <source>
        <dbReference type="EMBL" id="VDP07244.1"/>
    </source>
</evidence>
<dbReference type="AlphaFoldDB" id="A0A183MC23"/>
<sequence>MVVGGSQQQGFLLTTSNHHLNELVLNGKCKAMNIQEIL</sequence>
<dbReference type="Proteomes" id="UP000277204">
    <property type="component" value="Unassembled WGS sequence"/>
</dbReference>